<feature type="region of interest" description="Disordered" evidence="4">
    <location>
        <begin position="1"/>
        <end position="48"/>
    </location>
</feature>
<evidence type="ECO:0000256" key="3">
    <source>
        <dbReference type="ARBA" id="ARBA00023163"/>
    </source>
</evidence>
<dbReference type="Pfam" id="PF00196">
    <property type="entry name" value="GerE"/>
    <property type="match status" value="1"/>
</dbReference>
<evidence type="ECO:0000256" key="1">
    <source>
        <dbReference type="ARBA" id="ARBA00023015"/>
    </source>
</evidence>
<evidence type="ECO:0000313" key="6">
    <source>
        <dbReference type="EMBL" id="GAA5023055.1"/>
    </source>
</evidence>
<evidence type="ECO:0000256" key="4">
    <source>
        <dbReference type="SAM" id="MobiDB-lite"/>
    </source>
</evidence>
<feature type="compositionally biased region" description="Basic and acidic residues" evidence="4">
    <location>
        <begin position="22"/>
        <end position="33"/>
    </location>
</feature>
<evidence type="ECO:0000259" key="5">
    <source>
        <dbReference type="PROSITE" id="PS50043"/>
    </source>
</evidence>
<feature type="compositionally biased region" description="Gly residues" evidence="4">
    <location>
        <begin position="1"/>
        <end position="10"/>
    </location>
</feature>
<proteinExistence type="predicted"/>
<name>A0ABP9JAD3_9ACTN</name>
<keyword evidence="7" id="KW-1185">Reference proteome</keyword>
<dbReference type="InterPro" id="IPR016032">
    <property type="entry name" value="Sig_transdc_resp-reg_C-effctor"/>
</dbReference>
<keyword evidence="3" id="KW-0804">Transcription</keyword>
<keyword evidence="2" id="KW-0238">DNA-binding</keyword>
<protein>
    <submittedName>
        <fullName evidence="6">Response regulator transcription factor</fullName>
    </submittedName>
</protein>
<comment type="caution">
    <text evidence="6">The sequence shown here is derived from an EMBL/GenBank/DDBJ whole genome shotgun (WGS) entry which is preliminary data.</text>
</comment>
<dbReference type="PROSITE" id="PS50043">
    <property type="entry name" value="HTH_LUXR_2"/>
    <property type="match status" value="1"/>
</dbReference>
<evidence type="ECO:0000256" key="2">
    <source>
        <dbReference type="ARBA" id="ARBA00023125"/>
    </source>
</evidence>
<gene>
    <name evidence="6" type="ORF">GCM10023335_55500</name>
</gene>
<dbReference type="PANTHER" id="PTHR43214">
    <property type="entry name" value="TWO-COMPONENT RESPONSE REGULATOR"/>
    <property type="match status" value="1"/>
</dbReference>
<dbReference type="InterPro" id="IPR039420">
    <property type="entry name" value="WalR-like"/>
</dbReference>
<reference evidence="7" key="1">
    <citation type="journal article" date="2019" name="Int. J. Syst. Evol. Microbiol.">
        <title>The Global Catalogue of Microorganisms (GCM) 10K type strain sequencing project: providing services to taxonomists for standard genome sequencing and annotation.</title>
        <authorList>
            <consortium name="The Broad Institute Genomics Platform"/>
            <consortium name="The Broad Institute Genome Sequencing Center for Infectious Disease"/>
            <person name="Wu L."/>
            <person name="Ma J."/>
        </authorList>
    </citation>
    <scope>NUCLEOTIDE SEQUENCE [LARGE SCALE GENOMIC DNA]</scope>
    <source>
        <strain evidence="7">JCM 18409</strain>
    </source>
</reference>
<accession>A0ABP9JAD3</accession>
<dbReference type="SUPFAM" id="SSF46894">
    <property type="entry name" value="C-terminal effector domain of the bipartite response regulators"/>
    <property type="match status" value="1"/>
</dbReference>
<dbReference type="Proteomes" id="UP001501759">
    <property type="component" value="Unassembled WGS sequence"/>
</dbReference>
<dbReference type="Gene3D" id="3.40.50.2300">
    <property type="match status" value="1"/>
</dbReference>
<evidence type="ECO:0000313" key="7">
    <source>
        <dbReference type="Proteomes" id="UP001501759"/>
    </source>
</evidence>
<dbReference type="CDD" id="cd06170">
    <property type="entry name" value="LuxR_C_like"/>
    <property type="match status" value="1"/>
</dbReference>
<feature type="domain" description="HTH luxR-type" evidence="5">
    <location>
        <begin position="188"/>
        <end position="253"/>
    </location>
</feature>
<sequence length="255" mass="27066">MADQKGGGVGLNADDPAAMSHHASDGRRARPDQAEETSSVSESDGAAPAESVPLLSVAVVSEDQLTYEGATAALAAYPHIRVLPRGHEQDADVLLAFADDVSDQVLKHVQQISARHHDARAVLVTDSITEPRLIRAISLGVVSVVLRPTATFSEIADAAVAASIGNSDVPPHILGPLIRHMRRMERHGSRVAAGLSSRDMTVLSLLSDGLDTAQIARRLSYSERTIKSIVHAIINTLGVSNRTHAVAYMIRAGFL</sequence>
<dbReference type="RefSeq" id="WP_345655021.1">
    <property type="nucleotide sequence ID" value="NZ_BAABKB010000023.1"/>
</dbReference>
<dbReference type="InterPro" id="IPR000792">
    <property type="entry name" value="Tscrpt_reg_LuxR_C"/>
</dbReference>
<keyword evidence="1" id="KW-0805">Transcription regulation</keyword>
<dbReference type="SMART" id="SM00421">
    <property type="entry name" value="HTH_LUXR"/>
    <property type="match status" value="1"/>
</dbReference>
<dbReference type="EMBL" id="BAABKB010000023">
    <property type="protein sequence ID" value="GAA5023055.1"/>
    <property type="molecule type" value="Genomic_DNA"/>
</dbReference>
<dbReference type="PANTHER" id="PTHR43214:SF24">
    <property type="entry name" value="TRANSCRIPTIONAL REGULATORY PROTEIN NARL-RELATED"/>
    <property type="match status" value="1"/>
</dbReference>
<dbReference type="PRINTS" id="PR00038">
    <property type="entry name" value="HTHLUXR"/>
</dbReference>
<organism evidence="6 7">
    <name type="scientific">Streptomyces siamensis</name>
    <dbReference type="NCBI Taxonomy" id="1274986"/>
    <lineage>
        <taxon>Bacteria</taxon>
        <taxon>Bacillati</taxon>
        <taxon>Actinomycetota</taxon>
        <taxon>Actinomycetes</taxon>
        <taxon>Kitasatosporales</taxon>
        <taxon>Streptomycetaceae</taxon>
        <taxon>Streptomyces</taxon>
    </lineage>
</organism>